<dbReference type="PANTHER" id="PTHR42748:SF31">
    <property type="entry name" value="NMRA-LIKE DOMAIN-CONTAINING PROTEIN-RELATED"/>
    <property type="match status" value="1"/>
</dbReference>
<dbReference type="Proteomes" id="UP000077248">
    <property type="component" value="Unassembled WGS sequence"/>
</dbReference>
<organism evidence="4 5">
    <name type="scientific">Alternaria alternata</name>
    <name type="common">Alternaria rot fungus</name>
    <name type="synonym">Torula alternata</name>
    <dbReference type="NCBI Taxonomy" id="5599"/>
    <lineage>
        <taxon>Eukaryota</taxon>
        <taxon>Fungi</taxon>
        <taxon>Dikarya</taxon>
        <taxon>Ascomycota</taxon>
        <taxon>Pezizomycotina</taxon>
        <taxon>Dothideomycetes</taxon>
        <taxon>Pleosporomycetidae</taxon>
        <taxon>Pleosporales</taxon>
        <taxon>Pleosporineae</taxon>
        <taxon>Pleosporaceae</taxon>
        <taxon>Alternaria</taxon>
        <taxon>Alternaria sect. Alternaria</taxon>
        <taxon>Alternaria alternata complex</taxon>
    </lineage>
</organism>
<dbReference type="GeneID" id="29110211"/>
<keyword evidence="2" id="KW-0521">NADP</keyword>
<dbReference type="PANTHER" id="PTHR42748">
    <property type="entry name" value="NITROGEN METABOLITE REPRESSION PROTEIN NMRA FAMILY MEMBER"/>
    <property type="match status" value="1"/>
</dbReference>
<dbReference type="InterPro" id="IPR051164">
    <property type="entry name" value="NmrA-like_oxidored"/>
</dbReference>
<gene>
    <name evidence="4" type="ORF">CC77DRAFT_1018413</name>
</gene>
<dbReference type="VEuPathDB" id="FungiDB:CC77DRAFT_1018413"/>
<evidence type="ECO:0000313" key="5">
    <source>
        <dbReference type="Proteomes" id="UP000077248"/>
    </source>
</evidence>
<sequence length="305" mass="32982">MTKLITVFGSTGNQGGSVVRAILNHPQLSKEWKVRGVTRNPDKPDAQAMVAKGVEMVTANLNSKESILKAITGSDAVFGVTNYWEMASLAHEVQQGRNLTDACIEAKVPHLLWSSLPRVSKITGGRLANLHHFDSKAMVEEHINEAGQPASFVLPGYFMTNVPGSIKPSQDGGAYTLSLLFHPDTRIPMLDVPTDFGKFVASCLADPKATVGKHVLAASAWVTPLDVCAAVVSVTGKSCEFREVADEEWKSGQELLENMIMIKEWAYYGPGADEGVKWSQETVNGVGGWDGFGNFEAFLGRIGFV</sequence>
<dbReference type="Gene3D" id="3.90.25.10">
    <property type="entry name" value="UDP-galactose 4-epimerase, domain 1"/>
    <property type="match status" value="1"/>
</dbReference>
<evidence type="ECO:0000259" key="3">
    <source>
        <dbReference type="Pfam" id="PF05368"/>
    </source>
</evidence>
<dbReference type="Pfam" id="PF05368">
    <property type="entry name" value="NmrA"/>
    <property type="match status" value="1"/>
</dbReference>
<dbReference type="InterPro" id="IPR008030">
    <property type="entry name" value="NmrA-like"/>
</dbReference>
<evidence type="ECO:0000256" key="2">
    <source>
        <dbReference type="ARBA" id="ARBA00022857"/>
    </source>
</evidence>
<dbReference type="OMA" id="HEVQQGR"/>
<dbReference type="GO" id="GO:0005634">
    <property type="term" value="C:nucleus"/>
    <property type="evidence" value="ECO:0007669"/>
    <property type="project" value="TreeGrafter"/>
</dbReference>
<accession>A0A177DTP0</accession>
<dbReference type="Gene3D" id="3.40.50.720">
    <property type="entry name" value="NAD(P)-binding Rossmann-like Domain"/>
    <property type="match status" value="1"/>
</dbReference>
<dbReference type="AlphaFoldDB" id="A0A177DTP0"/>
<proteinExistence type="inferred from homology"/>
<dbReference type="InterPro" id="IPR036291">
    <property type="entry name" value="NAD(P)-bd_dom_sf"/>
</dbReference>
<evidence type="ECO:0000256" key="1">
    <source>
        <dbReference type="ARBA" id="ARBA00006328"/>
    </source>
</evidence>
<evidence type="ECO:0000313" key="4">
    <source>
        <dbReference type="EMBL" id="OAG22382.1"/>
    </source>
</evidence>
<dbReference type="RefSeq" id="XP_018387803.1">
    <property type="nucleotide sequence ID" value="XM_018524617.1"/>
</dbReference>
<name>A0A177DTP0_ALTAL</name>
<dbReference type="EMBL" id="KV441474">
    <property type="protein sequence ID" value="OAG22382.1"/>
    <property type="molecule type" value="Genomic_DNA"/>
</dbReference>
<dbReference type="SUPFAM" id="SSF51735">
    <property type="entry name" value="NAD(P)-binding Rossmann-fold domains"/>
    <property type="match status" value="1"/>
</dbReference>
<reference evidence="4 5" key="1">
    <citation type="submission" date="2016-05" db="EMBL/GenBank/DDBJ databases">
        <title>Comparative analysis of secretome profiles of manganese(II)-oxidizing ascomycete fungi.</title>
        <authorList>
            <consortium name="DOE Joint Genome Institute"/>
            <person name="Zeiner C.A."/>
            <person name="Purvine S.O."/>
            <person name="Zink E.M."/>
            <person name="Wu S."/>
            <person name="Pasa-Tolic L."/>
            <person name="Chaput D.L."/>
            <person name="Haridas S."/>
            <person name="Grigoriev I.V."/>
            <person name="Santelli C.M."/>
            <person name="Hansel C.M."/>
        </authorList>
    </citation>
    <scope>NUCLEOTIDE SEQUENCE [LARGE SCALE GENOMIC DNA]</scope>
    <source>
        <strain evidence="4 5">SRC1lrK2f</strain>
    </source>
</reference>
<dbReference type="CDD" id="cd05251">
    <property type="entry name" value="NmrA_like_SDR_a"/>
    <property type="match status" value="1"/>
</dbReference>
<feature type="domain" description="NmrA-like" evidence="3">
    <location>
        <begin position="1"/>
        <end position="270"/>
    </location>
</feature>
<comment type="similarity">
    <text evidence="1">Belongs to the NmrA-type oxidoreductase family.</text>
</comment>
<protein>
    <submittedName>
        <fullName evidence="4">NmrA-like family domain-containing protein</fullName>
    </submittedName>
</protein>
<dbReference type="KEGG" id="aalt:CC77DRAFT_1018413"/>
<dbReference type="STRING" id="5599.A0A177DTP0"/>
<keyword evidence="5" id="KW-1185">Reference proteome</keyword>